<keyword evidence="4 11" id="KW-0808">Transferase</keyword>
<evidence type="ECO:0000313" key="15">
    <source>
        <dbReference type="Proteomes" id="UP001497516"/>
    </source>
</evidence>
<dbReference type="InterPro" id="IPR045103">
    <property type="entry name" value="RNF5/RNF185-like"/>
</dbReference>
<dbReference type="InterPro" id="IPR013083">
    <property type="entry name" value="Znf_RING/FYVE/PHD"/>
</dbReference>
<evidence type="ECO:0000256" key="5">
    <source>
        <dbReference type="ARBA" id="ARBA00022723"/>
    </source>
</evidence>
<keyword evidence="11" id="KW-1133">Transmembrane helix</keyword>
<keyword evidence="9 11" id="KW-0472">Membrane</keyword>
<dbReference type="PROSITE" id="PS50089">
    <property type="entry name" value="ZF_RING_2"/>
    <property type="match status" value="1"/>
</dbReference>
<dbReference type="Proteomes" id="UP001497516">
    <property type="component" value="Chromosome 8"/>
</dbReference>
<dbReference type="SUPFAM" id="SSF57850">
    <property type="entry name" value="RING/U-box"/>
    <property type="match status" value="1"/>
</dbReference>
<feature type="region of interest" description="Disordered" evidence="12">
    <location>
        <begin position="12"/>
        <end position="70"/>
    </location>
</feature>
<keyword evidence="8 11" id="KW-0862">Zinc</keyword>
<keyword evidence="5 11" id="KW-0479">Metal-binding</keyword>
<feature type="domain" description="RING-type" evidence="13">
    <location>
        <begin position="75"/>
        <end position="128"/>
    </location>
</feature>
<evidence type="ECO:0000256" key="11">
    <source>
        <dbReference type="RuleBase" id="RU369090"/>
    </source>
</evidence>
<keyword evidence="11" id="KW-0256">Endoplasmic reticulum</keyword>
<dbReference type="EMBL" id="OZ034821">
    <property type="protein sequence ID" value="CAL1406584.1"/>
    <property type="molecule type" value="Genomic_DNA"/>
</dbReference>
<evidence type="ECO:0000313" key="14">
    <source>
        <dbReference type="EMBL" id="CAL1406584.1"/>
    </source>
</evidence>
<gene>
    <name evidence="14" type="ORF">LTRI10_LOCUS46301</name>
</gene>
<name>A0AAV2G8K9_9ROSI</name>
<reference evidence="14 15" key="1">
    <citation type="submission" date="2024-04" db="EMBL/GenBank/DDBJ databases">
        <authorList>
            <person name="Fracassetti M."/>
        </authorList>
    </citation>
    <scope>NUCLEOTIDE SEQUENCE [LARGE SCALE GENOMIC DNA]</scope>
</reference>
<evidence type="ECO:0000256" key="10">
    <source>
        <dbReference type="PROSITE-ProRule" id="PRU00175"/>
    </source>
</evidence>
<evidence type="ECO:0000256" key="7">
    <source>
        <dbReference type="ARBA" id="ARBA00022786"/>
    </source>
</evidence>
<dbReference type="GO" id="GO:0061630">
    <property type="term" value="F:ubiquitin protein ligase activity"/>
    <property type="evidence" value="ECO:0007669"/>
    <property type="project" value="UniProtKB-UniRule"/>
</dbReference>
<dbReference type="GO" id="GO:0008270">
    <property type="term" value="F:zinc ion binding"/>
    <property type="evidence" value="ECO:0007669"/>
    <property type="project" value="UniProtKB-KW"/>
</dbReference>
<dbReference type="InterPro" id="IPR001841">
    <property type="entry name" value="Znf_RING"/>
</dbReference>
<comment type="function">
    <text evidence="11">E3 ubiquitin-protein ligase.</text>
</comment>
<feature type="compositionally biased region" description="Acidic residues" evidence="12">
    <location>
        <begin position="55"/>
        <end position="66"/>
    </location>
</feature>
<organism evidence="14 15">
    <name type="scientific">Linum trigynum</name>
    <dbReference type="NCBI Taxonomy" id="586398"/>
    <lineage>
        <taxon>Eukaryota</taxon>
        <taxon>Viridiplantae</taxon>
        <taxon>Streptophyta</taxon>
        <taxon>Embryophyta</taxon>
        <taxon>Tracheophyta</taxon>
        <taxon>Spermatophyta</taxon>
        <taxon>Magnoliopsida</taxon>
        <taxon>eudicotyledons</taxon>
        <taxon>Gunneridae</taxon>
        <taxon>Pentapetalae</taxon>
        <taxon>rosids</taxon>
        <taxon>fabids</taxon>
        <taxon>Malpighiales</taxon>
        <taxon>Linaceae</taxon>
        <taxon>Linum</taxon>
    </lineage>
</organism>
<evidence type="ECO:0000256" key="9">
    <source>
        <dbReference type="ARBA" id="ARBA00023136"/>
    </source>
</evidence>
<dbReference type="EC" id="2.3.2.27" evidence="11"/>
<evidence type="ECO:0000259" key="13">
    <source>
        <dbReference type="PROSITE" id="PS50089"/>
    </source>
</evidence>
<keyword evidence="15" id="KW-1185">Reference proteome</keyword>
<dbReference type="PROSITE" id="PS00518">
    <property type="entry name" value="ZF_RING_1"/>
    <property type="match status" value="1"/>
</dbReference>
<evidence type="ECO:0000256" key="2">
    <source>
        <dbReference type="ARBA" id="ARBA00004308"/>
    </source>
</evidence>
<dbReference type="AlphaFoldDB" id="A0AAV2G8K9"/>
<dbReference type="InterPro" id="IPR017907">
    <property type="entry name" value="Znf_RING_CS"/>
</dbReference>
<dbReference type="GO" id="GO:0005789">
    <property type="term" value="C:endoplasmic reticulum membrane"/>
    <property type="evidence" value="ECO:0007669"/>
    <property type="project" value="UniProtKB-SubCell"/>
</dbReference>
<dbReference type="PANTHER" id="PTHR12313">
    <property type="entry name" value="E3 UBIQUITIN-PROTEIN LIGASE RNF5-RELATED"/>
    <property type="match status" value="1"/>
</dbReference>
<evidence type="ECO:0000256" key="4">
    <source>
        <dbReference type="ARBA" id="ARBA00022679"/>
    </source>
</evidence>
<dbReference type="SMART" id="SM00184">
    <property type="entry name" value="RING"/>
    <property type="match status" value="1"/>
</dbReference>
<comment type="domain">
    <text evidence="11">The RING-type zinc finger domain is responsible for E3 ligase activity.</text>
</comment>
<feature type="region of interest" description="Disordered" evidence="12">
    <location>
        <begin position="143"/>
        <end position="210"/>
    </location>
</feature>
<proteinExistence type="predicted"/>
<dbReference type="GO" id="GO:0006511">
    <property type="term" value="P:ubiquitin-dependent protein catabolic process"/>
    <property type="evidence" value="ECO:0007669"/>
    <property type="project" value="UniProtKB-UniRule"/>
</dbReference>
<feature type="compositionally biased region" description="Basic and acidic residues" evidence="12">
    <location>
        <begin position="20"/>
        <end position="31"/>
    </location>
</feature>
<protein>
    <recommendedName>
        <fullName evidence="11">E3 ubiquitin-protein ligase RMA</fullName>
        <ecNumber evidence="11">2.3.2.27</ecNumber>
    </recommendedName>
    <alternativeName>
        <fullName evidence="11">Protein RING membrane-anchor</fullName>
    </alternativeName>
    <alternativeName>
        <fullName evidence="11">RING-type E3 ubiquitin transferase RMA</fullName>
    </alternativeName>
</protein>
<dbReference type="Pfam" id="PF00097">
    <property type="entry name" value="zf-C3HC4"/>
    <property type="match status" value="1"/>
</dbReference>
<keyword evidence="11" id="KW-0812">Transmembrane</keyword>
<sequence length="292" mass="32271">MDRLLMEEFVAGNQFPHQHSSNDAHDNDDNSSRNNGINNKGRRRKQWRSISGEVMDSEEEEEEEEGSNSNSGFDCNICLDSVQDPVVTLCGHLYCWPCIYRWLNCRGGDDVDEEEYDKPSHRQCPVCKFDITESALVPLFGRGQAGDDVSSGRTSSPAGGSKSAVGVVIPRRPLPQRVRSPRDPSPHRPPPPPRLRRGYYEQRPPPPMMGGGAAGLNLDFSGRVPIPVVGMLGEIVFSGGFGNGIYGYQNTAAQVAGGGSPRVRRQLMEADRSLSRVCFFLFCCLFMCILLF</sequence>
<dbReference type="Gene3D" id="3.30.40.10">
    <property type="entry name" value="Zinc/RING finger domain, C3HC4 (zinc finger)"/>
    <property type="match status" value="1"/>
</dbReference>
<evidence type="ECO:0000256" key="6">
    <source>
        <dbReference type="ARBA" id="ARBA00022771"/>
    </source>
</evidence>
<evidence type="ECO:0000256" key="1">
    <source>
        <dbReference type="ARBA" id="ARBA00000900"/>
    </source>
</evidence>
<evidence type="ECO:0000256" key="8">
    <source>
        <dbReference type="ARBA" id="ARBA00022833"/>
    </source>
</evidence>
<evidence type="ECO:0000256" key="12">
    <source>
        <dbReference type="SAM" id="MobiDB-lite"/>
    </source>
</evidence>
<keyword evidence="6 10" id="KW-0863">Zinc-finger</keyword>
<accession>A0AAV2G8K9</accession>
<dbReference type="InterPro" id="IPR018957">
    <property type="entry name" value="Znf_C3HC4_RING-type"/>
</dbReference>
<evidence type="ECO:0000256" key="3">
    <source>
        <dbReference type="ARBA" id="ARBA00004906"/>
    </source>
</evidence>
<comment type="pathway">
    <text evidence="3 11">Protein modification; protein ubiquitination.</text>
</comment>
<comment type="catalytic activity">
    <reaction evidence="1 11">
        <text>S-ubiquitinyl-[E2 ubiquitin-conjugating enzyme]-L-cysteine + [acceptor protein]-L-lysine = [E2 ubiquitin-conjugating enzyme]-L-cysteine + N(6)-ubiquitinyl-[acceptor protein]-L-lysine.</text>
        <dbReference type="EC" id="2.3.2.27"/>
    </reaction>
</comment>
<keyword evidence="7 11" id="KW-0833">Ubl conjugation pathway</keyword>
<feature type="transmembrane region" description="Helical" evidence="11">
    <location>
        <begin position="273"/>
        <end position="291"/>
    </location>
</feature>
<comment type="subcellular location">
    <subcellularLocation>
        <location evidence="2">Endomembrane system</location>
    </subcellularLocation>
    <subcellularLocation>
        <location evidence="11">Endoplasmic reticulum membrane</location>
        <topology evidence="11">Single-pass type IV membrane protein</topology>
    </subcellularLocation>
</comment>